<dbReference type="AlphaFoldDB" id="A0A3P5YIQ7"/>
<name>A0A3P5YIQ7_BRACM</name>
<protein>
    <submittedName>
        <fullName evidence="2">Uncharacterized protein</fullName>
    </submittedName>
</protein>
<organism evidence="3">
    <name type="scientific">Brassica campestris</name>
    <name type="common">Field mustard</name>
    <dbReference type="NCBI Taxonomy" id="3711"/>
    <lineage>
        <taxon>Eukaryota</taxon>
        <taxon>Viridiplantae</taxon>
        <taxon>Streptophyta</taxon>
        <taxon>Embryophyta</taxon>
        <taxon>Tracheophyta</taxon>
        <taxon>Spermatophyta</taxon>
        <taxon>Magnoliopsida</taxon>
        <taxon>eudicotyledons</taxon>
        <taxon>Gunneridae</taxon>
        <taxon>Pentapetalae</taxon>
        <taxon>rosids</taxon>
        <taxon>malvids</taxon>
        <taxon>Brassicales</taxon>
        <taxon>Brassicaceae</taxon>
        <taxon>Brassiceae</taxon>
        <taxon>Brassica</taxon>
    </lineage>
</organism>
<feature type="compositionally biased region" description="Basic and acidic residues" evidence="1">
    <location>
        <begin position="76"/>
        <end position="91"/>
    </location>
</feature>
<reference evidence="3" key="1">
    <citation type="submission" date="2018-11" db="EMBL/GenBank/DDBJ databases">
        <authorList>
            <consortium name="Genoscope - CEA"/>
            <person name="William W."/>
        </authorList>
    </citation>
    <scope>NUCLEOTIDE SEQUENCE</scope>
</reference>
<dbReference type="Gramene" id="A09p44630.2_BraZ1">
    <property type="protein sequence ID" value="A09p44630.2_BraZ1.CDS.1"/>
    <property type="gene ID" value="A09g44630.2_BraZ1"/>
</dbReference>
<proteinExistence type="predicted"/>
<evidence type="ECO:0000313" key="3">
    <source>
        <dbReference type="EMBL" id="VDC61290.1"/>
    </source>
</evidence>
<accession>A0A3P5YIQ7</accession>
<sequence>MRDLSENTEKPAIRMDRALSLPDLEFDDAAAMTTKPTKEQRQGMETSWTLDTLSIKQQRWRLEAMEEEEPQQLGEHGGKHSESTTRSHLGKIRERSIQDFVCFKKNWLSN</sequence>
<evidence type="ECO:0000256" key="1">
    <source>
        <dbReference type="SAM" id="MobiDB-lite"/>
    </source>
</evidence>
<dbReference type="EMBL" id="LR031568">
    <property type="protein sequence ID" value="VDC61290.1"/>
    <property type="molecule type" value="Genomic_DNA"/>
</dbReference>
<feature type="region of interest" description="Disordered" evidence="1">
    <location>
        <begin position="64"/>
        <end position="91"/>
    </location>
</feature>
<dbReference type="EMBL" id="LS974625">
    <property type="protein sequence ID" value="CAG7863996.1"/>
    <property type="molecule type" value="Genomic_DNA"/>
</dbReference>
<evidence type="ECO:0000313" key="2">
    <source>
        <dbReference type="EMBL" id="CAG7863996.1"/>
    </source>
</evidence>
<dbReference type="Proteomes" id="UP000694005">
    <property type="component" value="Chromosome A09"/>
</dbReference>
<gene>
    <name evidence="3" type="ORF">BRAA09T38901Z</name>
    <name evidence="2" type="ORF">BRAPAZ1V2_A09P44630.2</name>
</gene>